<protein>
    <recommendedName>
        <fullName evidence="2">Terminase small subunit</fullName>
    </recommendedName>
</protein>
<evidence type="ECO:0008006" key="2">
    <source>
        <dbReference type="Google" id="ProtNLM"/>
    </source>
</evidence>
<name>A0A0F9GRG7_9ZZZZ</name>
<dbReference type="Gene3D" id="1.10.10.1400">
    <property type="entry name" value="Terminase, small subunit, N-terminal DNA-binding domain, HTH motif"/>
    <property type="match status" value="1"/>
</dbReference>
<proteinExistence type="predicted"/>
<dbReference type="EMBL" id="LAZR01019249">
    <property type="protein sequence ID" value="KKL93226.1"/>
    <property type="molecule type" value="Genomic_DNA"/>
</dbReference>
<sequence>MSKSKHYDCTPKEHAFCDYYFESRQPTLSAINAGYPAKSAEAAAGQILRRPHIKAYLRKLWEKAESPIIMSVRERLETLSQISRGMIGNCLDESGNVDLAAIREMPAVREVVIEETVIGVKHPRQVRHIKVKLYNPVESIHEINLMENKLNPGQVPENQGNRTVNYYFLDGSGPEKLARIGERTQKVIEVAKIVTEDETG</sequence>
<comment type="caution">
    <text evidence="1">The sequence shown here is derived from an EMBL/GenBank/DDBJ whole genome shotgun (WGS) entry which is preliminary data.</text>
</comment>
<gene>
    <name evidence="1" type="ORF">LCGC14_1876790</name>
</gene>
<dbReference type="Pfam" id="PF03592">
    <property type="entry name" value="Terminase_2"/>
    <property type="match status" value="1"/>
</dbReference>
<dbReference type="AlphaFoldDB" id="A0A0F9GRG7"/>
<dbReference type="InterPro" id="IPR005335">
    <property type="entry name" value="Terminase_ssu"/>
</dbReference>
<organism evidence="1">
    <name type="scientific">marine sediment metagenome</name>
    <dbReference type="NCBI Taxonomy" id="412755"/>
    <lineage>
        <taxon>unclassified sequences</taxon>
        <taxon>metagenomes</taxon>
        <taxon>ecological metagenomes</taxon>
    </lineage>
</organism>
<dbReference type="GO" id="GO:0051276">
    <property type="term" value="P:chromosome organization"/>
    <property type="evidence" value="ECO:0007669"/>
    <property type="project" value="InterPro"/>
</dbReference>
<dbReference type="InterPro" id="IPR038713">
    <property type="entry name" value="Terminase_Gp1_N_sf"/>
</dbReference>
<accession>A0A0F9GRG7</accession>
<evidence type="ECO:0000313" key="1">
    <source>
        <dbReference type="EMBL" id="KKL93226.1"/>
    </source>
</evidence>
<reference evidence="1" key="1">
    <citation type="journal article" date="2015" name="Nature">
        <title>Complex archaea that bridge the gap between prokaryotes and eukaryotes.</title>
        <authorList>
            <person name="Spang A."/>
            <person name="Saw J.H."/>
            <person name="Jorgensen S.L."/>
            <person name="Zaremba-Niedzwiedzka K."/>
            <person name="Martijn J."/>
            <person name="Lind A.E."/>
            <person name="van Eijk R."/>
            <person name="Schleper C."/>
            <person name="Guy L."/>
            <person name="Ettema T.J."/>
        </authorList>
    </citation>
    <scope>NUCLEOTIDE SEQUENCE</scope>
</reference>